<dbReference type="PRINTS" id="PR00039">
    <property type="entry name" value="HTHLYSR"/>
</dbReference>
<dbReference type="InterPro" id="IPR036390">
    <property type="entry name" value="WH_DNA-bd_sf"/>
</dbReference>
<dbReference type="InterPro" id="IPR037402">
    <property type="entry name" value="YidZ_PBP2"/>
</dbReference>
<dbReference type="Pfam" id="PF00126">
    <property type="entry name" value="HTH_1"/>
    <property type="match status" value="1"/>
</dbReference>
<dbReference type="CDD" id="cd08417">
    <property type="entry name" value="PBP2_Nitroaromatics_like"/>
    <property type="match status" value="1"/>
</dbReference>
<organism evidence="6 7">
    <name type="scientific">Pseudomonas laurylsulfativorans</name>
    <dbReference type="NCBI Taxonomy" id="1943631"/>
    <lineage>
        <taxon>Bacteria</taxon>
        <taxon>Pseudomonadati</taxon>
        <taxon>Pseudomonadota</taxon>
        <taxon>Gammaproteobacteria</taxon>
        <taxon>Pseudomonadales</taxon>
        <taxon>Pseudomonadaceae</taxon>
        <taxon>Pseudomonas</taxon>
    </lineage>
</organism>
<accession>A0A2S3VWN7</accession>
<keyword evidence="3" id="KW-0238">DNA-binding</keyword>
<dbReference type="OrthoDB" id="8557381at2"/>
<keyword evidence="4" id="KW-0804">Transcription</keyword>
<keyword evidence="7" id="KW-1185">Reference proteome</keyword>
<feature type="domain" description="HTH lysR-type" evidence="5">
    <location>
        <begin position="9"/>
        <end position="66"/>
    </location>
</feature>
<evidence type="ECO:0000256" key="1">
    <source>
        <dbReference type="ARBA" id="ARBA00009437"/>
    </source>
</evidence>
<dbReference type="PANTHER" id="PTHR30118:SF15">
    <property type="entry name" value="TRANSCRIPTIONAL REGULATORY PROTEIN"/>
    <property type="match status" value="1"/>
</dbReference>
<dbReference type="Proteomes" id="UP000237440">
    <property type="component" value="Unassembled WGS sequence"/>
</dbReference>
<dbReference type="RefSeq" id="WP_103393921.1">
    <property type="nucleotide sequence ID" value="NZ_MUJK01000001.1"/>
</dbReference>
<dbReference type="Gene3D" id="1.10.10.10">
    <property type="entry name" value="Winged helix-like DNA-binding domain superfamily/Winged helix DNA-binding domain"/>
    <property type="match status" value="1"/>
</dbReference>
<dbReference type="AlphaFoldDB" id="A0A2S3VWN7"/>
<protein>
    <recommendedName>
        <fullName evidence="5">HTH lysR-type domain-containing protein</fullName>
    </recommendedName>
</protein>
<evidence type="ECO:0000256" key="4">
    <source>
        <dbReference type="ARBA" id="ARBA00023163"/>
    </source>
</evidence>
<dbReference type="InterPro" id="IPR036388">
    <property type="entry name" value="WH-like_DNA-bd_sf"/>
</dbReference>
<dbReference type="PANTHER" id="PTHR30118">
    <property type="entry name" value="HTH-TYPE TRANSCRIPTIONAL REGULATOR LEUO-RELATED"/>
    <property type="match status" value="1"/>
</dbReference>
<comment type="caution">
    <text evidence="6">The sequence shown here is derived from an EMBL/GenBank/DDBJ whole genome shotgun (WGS) entry which is preliminary data.</text>
</comment>
<proteinExistence type="inferred from homology"/>
<dbReference type="Gene3D" id="3.40.190.10">
    <property type="entry name" value="Periplasmic binding protein-like II"/>
    <property type="match status" value="2"/>
</dbReference>
<sequence>MHNINIRTLDLNLLVVFITLWETQSVTRASERLALSQSAVSHALRRLRERLGDELFVLGRSGLVPTSRATVLIGPVREALEKIDQALQGDESFSPATAQRTFRIAAGDFVEFLILPKLLQHISLAAPGVVIEMVPLPEPATLPLMLESGAIDVMLNTPTALGAGVCCESLSTVQLQTLIWQREGLTAPRFPLDLYLERPHVVISMHERGGNIIDRTLAAQSLSRRIGAVVQNFMAMPIIAAQTGYICNLPSPIARTFAGVFNLSCHAPPFEFPEPELIACWHTRFDADEGLQWLRVQLKDCAVG</sequence>
<name>A0A2S3VWN7_9PSED</name>
<dbReference type="SUPFAM" id="SSF46785">
    <property type="entry name" value="Winged helix' DNA-binding domain"/>
    <property type="match status" value="1"/>
</dbReference>
<dbReference type="EMBL" id="MUJK01000001">
    <property type="protein sequence ID" value="POF44313.1"/>
    <property type="molecule type" value="Genomic_DNA"/>
</dbReference>
<dbReference type="InterPro" id="IPR005119">
    <property type="entry name" value="LysR_subst-bd"/>
</dbReference>
<dbReference type="GO" id="GO:0003677">
    <property type="term" value="F:DNA binding"/>
    <property type="evidence" value="ECO:0007669"/>
    <property type="project" value="UniProtKB-KW"/>
</dbReference>
<comment type="similarity">
    <text evidence="1">Belongs to the LysR transcriptional regulatory family.</text>
</comment>
<dbReference type="SUPFAM" id="SSF53850">
    <property type="entry name" value="Periplasmic binding protein-like II"/>
    <property type="match status" value="1"/>
</dbReference>
<evidence type="ECO:0000259" key="5">
    <source>
        <dbReference type="PROSITE" id="PS50931"/>
    </source>
</evidence>
<dbReference type="GO" id="GO:0003700">
    <property type="term" value="F:DNA-binding transcription factor activity"/>
    <property type="evidence" value="ECO:0007669"/>
    <property type="project" value="InterPro"/>
</dbReference>
<dbReference type="PROSITE" id="PS50931">
    <property type="entry name" value="HTH_LYSR"/>
    <property type="match status" value="1"/>
</dbReference>
<dbReference type="Pfam" id="PF03466">
    <property type="entry name" value="LysR_substrate"/>
    <property type="match status" value="1"/>
</dbReference>
<evidence type="ECO:0000256" key="3">
    <source>
        <dbReference type="ARBA" id="ARBA00023125"/>
    </source>
</evidence>
<evidence type="ECO:0000313" key="7">
    <source>
        <dbReference type="Proteomes" id="UP000237440"/>
    </source>
</evidence>
<evidence type="ECO:0000313" key="6">
    <source>
        <dbReference type="EMBL" id="POF44313.1"/>
    </source>
</evidence>
<evidence type="ECO:0000256" key="2">
    <source>
        <dbReference type="ARBA" id="ARBA00023015"/>
    </source>
</evidence>
<dbReference type="InterPro" id="IPR000847">
    <property type="entry name" value="LysR_HTH_N"/>
</dbReference>
<dbReference type="InterPro" id="IPR050389">
    <property type="entry name" value="LysR-type_TF"/>
</dbReference>
<keyword evidence="2" id="KW-0805">Transcription regulation</keyword>
<gene>
    <name evidence="6" type="ORF">B0D71_05880</name>
</gene>
<reference evidence="7" key="1">
    <citation type="submission" date="2017-02" db="EMBL/GenBank/DDBJ databases">
        <authorList>
            <person name="Furmanczyk E.M."/>
        </authorList>
    </citation>
    <scope>NUCLEOTIDE SEQUENCE [LARGE SCALE GENOMIC DNA]</scope>
    <source>
        <strain evidence="7">AP3_22</strain>
    </source>
</reference>